<feature type="compositionally biased region" description="Low complexity" evidence="1">
    <location>
        <begin position="81"/>
        <end position="92"/>
    </location>
</feature>
<feature type="region of interest" description="Disordered" evidence="1">
    <location>
        <begin position="73"/>
        <end position="93"/>
    </location>
</feature>
<accession>A0A9P6T827</accession>
<evidence type="ECO:0000313" key="4">
    <source>
        <dbReference type="Proteomes" id="UP000886653"/>
    </source>
</evidence>
<reference evidence="3" key="1">
    <citation type="submission" date="2013-11" db="EMBL/GenBank/DDBJ databases">
        <title>Genome sequence of the fusiform rust pathogen reveals effectors for host alternation and coevolution with pine.</title>
        <authorList>
            <consortium name="DOE Joint Genome Institute"/>
            <person name="Smith K."/>
            <person name="Pendleton A."/>
            <person name="Kubisiak T."/>
            <person name="Anderson C."/>
            <person name="Salamov A."/>
            <person name="Aerts A."/>
            <person name="Riley R."/>
            <person name="Clum A."/>
            <person name="Lindquist E."/>
            <person name="Ence D."/>
            <person name="Campbell M."/>
            <person name="Kronenberg Z."/>
            <person name="Feau N."/>
            <person name="Dhillon B."/>
            <person name="Hamelin R."/>
            <person name="Burleigh J."/>
            <person name="Smith J."/>
            <person name="Yandell M."/>
            <person name="Nelson C."/>
            <person name="Grigoriev I."/>
            <person name="Davis J."/>
        </authorList>
    </citation>
    <scope>NUCLEOTIDE SEQUENCE</scope>
    <source>
        <strain evidence="3">G11</strain>
    </source>
</reference>
<keyword evidence="2" id="KW-0732">Signal</keyword>
<feature type="signal peptide" evidence="2">
    <location>
        <begin position="1"/>
        <end position="20"/>
    </location>
</feature>
<name>A0A9P6T827_9BASI</name>
<evidence type="ECO:0000256" key="2">
    <source>
        <dbReference type="SAM" id="SignalP"/>
    </source>
</evidence>
<evidence type="ECO:0000313" key="3">
    <source>
        <dbReference type="EMBL" id="KAG0142165.1"/>
    </source>
</evidence>
<gene>
    <name evidence="3" type="ORF">CROQUDRAFT_682998</name>
</gene>
<keyword evidence="4" id="KW-1185">Reference proteome</keyword>
<dbReference type="EMBL" id="MU167358">
    <property type="protein sequence ID" value="KAG0142165.1"/>
    <property type="molecule type" value="Genomic_DNA"/>
</dbReference>
<comment type="caution">
    <text evidence="3">The sequence shown here is derived from an EMBL/GenBank/DDBJ whole genome shotgun (WGS) entry which is preliminary data.</text>
</comment>
<dbReference type="Proteomes" id="UP000886653">
    <property type="component" value="Unassembled WGS sequence"/>
</dbReference>
<evidence type="ECO:0000256" key="1">
    <source>
        <dbReference type="SAM" id="MobiDB-lite"/>
    </source>
</evidence>
<feature type="region of interest" description="Disordered" evidence="1">
    <location>
        <begin position="659"/>
        <end position="689"/>
    </location>
</feature>
<proteinExistence type="predicted"/>
<dbReference type="AlphaFoldDB" id="A0A9P6T827"/>
<feature type="chain" id="PRO_5040201960" evidence="2">
    <location>
        <begin position="21"/>
        <end position="889"/>
    </location>
</feature>
<sequence>MMCILYIFLFIQCLSHNVVAFLTHPASLQDDDGSLARVVTGITAKPATQNIDYNIQSAPDLRRNSLRLNGNQVTGIPEGISSSSSHTQTSSQWREEEMYRRFLNCINADCNTGTGISEREKDDCHNLIDKQDIMNKARSSNPNPFESVSSHEAIRSDFQHHKSRLIGTDMDLNAQSELQRMMAIENTIPSKPQHITRAKRPPGNTFLKPGILNMLATNRNNLMSYRGFQNDLWLPPRKRRFQNFLGVFAGNSSPSKYVKIGDKKIVVAHEQQELQGTGGQHMHPTSRDYSSFLGIPTLSPPDQLSRKGPEAWPSYSHSMAQPSEMWPNIENETQGIESIEVRGTQSLFHRLPGEQYSWFSNQNLRHKSHMENQHLGTPYSQSLEQPTPTPSCPETSMLQIYQGKQPNVHNDCSLNGEEVGINFSGGLTSSAVHSGSCTQSPYRPSCSVEDKDESVTYQGQRISPEYGPEFGRARCFVKSSRDSLIGHSKDILEEITRWFWGCEQKMTGSSLIKEYEEASGLIKCLTTALRKADLHLSVVVLGILAAYSELRSSTENSREVVLEAWNFFKEFLTPWKNMDPKIIIKIYKERHLKKAIVFRDPQAFLEYLLRVNPRSQLSIHCLWEFILKWQKTLPKKNWMFVDYKSFNIFLNSLQKQKASRRKAPNGQSQRLIVAGKKKEAQSKTRDQGLNRSLQRNIKRQGKGIQKENEWLQQSIQDFYQNLSNSISVNMYGPQKVGEEGKSKLGKFCLQLNPRKDDPNWKLVKNAISTAKNITTPSFFGVVKLFYKQQKLEKIPEESLDLCWKYLASIFAQWESLTFGGTTEEVEKEQAVSFQRKRKAQNMSWTNKIQAFEYMMHFANTFPFPLDLLSQLLQVQLGLQFHPQYSLKSH</sequence>
<organism evidence="3 4">
    <name type="scientific">Cronartium quercuum f. sp. fusiforme G11</name>
    <dbReference type="NCBI Taxonomy" id="708437"/>
    <lineage>
        <taxon>Eukaryota</taxon>
        <taxon>Fungi</taxon>
        <taxon>Dikarya</taxon>
        <taxon>Basidiomycota</taxon>
        <taxon>Pucciniomycotina</taxon>
        <taxon>Pucciniomycetes</taxon>
        <taxon>Pucciniales</taxon>
        <taxon>Coleosporiaceae</taxon>
        <taxon>Cronartium</taxon>
    </lineage>
</organism>
<feature type="compositionally biased region" description="Basic and acidic residues" evidence="1">
    <location>
        <begin position="676"/>
        <end position="688"/>
    </location>
</feature>
<protein>
    <submittedName>
        <fullName evidence="3">Uncharacterized protein</fullName>
    </submittedName>
</protein>